<sequence>MSSSGVSANWSGVKDIEYSLMLLQLSDKKKRRITGNIARSIKTQTRKNIKNQSSVTGKRFKDRKRKRTLKGKMLSGFGRDKNFFVKTSAESAQVSWKGEMAGLAKIHQEGAQFKSKPRKISRQKLEEMKGMMAQRWQARLMNSMGFKVANKDGGGKRGKAGVKKRRVSQAWIMQYITAFQAMIIIAKLREERGESGGKDIETKIPARHFFPNERAWLTELATQMVTKEFRKAGK</sequence>
<dbReference type="RefSeq" id="WP_255896393.1">
    <property type="nucleotide sequence ID" value="NZ_JAMZEG020000003.1"/>
</dbReference>
<evidence type="ECO:0000313" key="2">
    <source>
        <dbReference type="Proteomes" id="UP001139522"/>
    </source>
</evidence>
<proteinExistence type="predicted"/>
<keyword evidence="2" id="KW-1185">Reference proteome</keyword>
<gene>
    <name evidence="1" type="ORF">M3I01_013440</name>
</gene>
<dbReference type="NCBIfam" id="TIGR01635">
    <property type="entry name" value="tail_comp_S"/>
    <property type="match status" value="1"/>
</dbReference>
<reference evidence="1" key="1">
    <citation type="submission" date="2023-01" db="EMBL/GenBank/DDBJ databases">
        <title>Psychroserpens sp. MSW6 and Marinomonas sp. RSW2, isolated from seawater.</title>
        <authorList>
            <person name="Kristyanto S."/>
            <person name="Jung J."/>
            <person name="Kim J.M."/>
            <person name="Jeon C.O."/>
        </authorList>
    </citation>
    <scope>NUCLEOTIDE SEQUENCE</scope>
    <source>
        <strain evidence="1">RSW2</strain>
    </source>
</reference>
<comment type="caution">
    <text evidence="1">The sequence shown here is derived from an EMBL/GenBank/DDBJ whole genome shotgun (WGS) entry which is preliminary data.</text>
</comment>
<name>A0ABT5WJR7_9GAMM</name>
<accession>A0ABT5WJR7</accession>
<evidence type="ECO:0000313" key="1">
    <source>
        <dbReference type="EMBL" id="MDE8603901.1"/>
    </source>
</evidence>
<dbReference type="EMBL" id="JAMZEG020000003">
    <property type="protein sequence ID" value="MDE8603901.1"/>
    <property type="molecule type" value="Genomic_DNA"/>
</dbReference>
<dbReference type="InterPro" id="IPR006522">
    <property type="entry name" value="Phage_virion_morphogenesis"/>
</dbReference>
<dbReference type="Pfam" id="PF05069">
    <property type="entry name" value="Phage_tail_S"/>
    <property type="match status" value="1"/>
</dbReference>
<dbReference type="Proteomes" id="UP001139522">
    <property type="component" value="Unassembled WGS sequence"/>
</dbReference>
<protein>
    <submittedName>
        <fullName evidence="1">Phage virion morphogenesis protein</fullName>
    </submittedName>
</protein>
<organism evidence="1 2">
    <name type="scientific">Marinomonas maritima</name>
    <dbReference type="NCBI Taxonomy" id="2940935"/>
    <lineage>
        <taxon>Bacteria</taxon>
        <taxon>Pseudomonadati</taxon>
        <taxon>Pseudomonadota</taxon>
        <taxon>Gammaproteobacteria</taxon>
        <taxon>Oceanospirillales</taxon>
        <taxon>Oceanospirillaceae</taxon>
        <taxon>Marinomonas</taxon>
    </lineage>
</organism>